<organism evidence="1 2">
    <name type="scientific">Sorangium atrum</name>
    <dbReference type="NCBI Taxonomy" id="2995308"/>
    <lineage>
        <taxon>Bacteria</taxon>
        <taxon>Pseudomonadati</taxon>
        <taxon>Myxococcota</taxon>
        <taxon>Polyangia</taxon>
        <taxon>Polyangiales</taxon>
        <taxon>Polyangiaceae</taxon>
        <taxon>Sorangium</taxon>
    </lineage>
</organism>
<evidence type="ECO:0000313" key="1">
    <source>
        <dbReference type="EMBL" id="MDC0676801.1"/>
    </source>
</evidence>
<dbReference type="Proteomes" id="UP001217485">
    <property type="component" value="Unassembled WGS sequence"/>
</dbReference>
<proteinExistence type="predicted"/>
<dbReference type="EMBL" id="JAQNDK010000001">
    <property type="protein sequence ID" value="MDC0676801.1"/>
    <property type="molecule type" value="Genomic_DNA"/>
</dbReference>
<evidence type="ECO:0000313" key="2">
    <source>
        <dbReference type="Proteomes" id="UP001217485"/>
    </source>
</evidence>
<gene>
    <name evidence="1" type="ORF">POL72_03545</name>
</gene>
<keyword evidence="2" id="KW-1185">Reference proteome</keyword>
<name>A0ABT5BRK8_9BACT</name>
<evidence type="ECO:0008006" key="3">
    <source>
        <dbReference type="Google" id="ProtNLM"/>
    </source>
</evidence>
<sequence>MKPMKKKTRRALRKAVEAVSAAAAMIAVETIGSAAGSLLKDALKKRRRDR</sequence>
<comment type="caution">
    <text evidence="1">The sequence shown here is derived from an EMBL/GenBank/DDBJ whole genome shotgun (WGS) entry which is preliminary data.</text>
</comment>
<protein>
    <recommendedName>
        <fullName evidence="3">Secreted protein</fullName>
    </recommendedName>
</protein>
<dbReference type="RefSeq" id="WP_272093575.1">
    <property type="nucleotide sequence ID" value="NZ_JAQNDK010000001.1"/>
</dbReference>
<accession>A0ABT5BRK8</accession>
<reference evidence="1 2" key="1">
    <citation type="submission" date="2023-01" db="EMBL/GenBank/DDBJ databases">
        <title>Minimal conservation of predation-associated metabolite biosynthetic gene clusters underscores biosynthetic potential of Myxococcota including descriptions for ten novel species: Archangium lansinium sp. nov., Myxococcus landrumus sp. nov., Nannocystis bai.</title>
        <authorList>
            <person name="Ahearne A."/>
            <person name="Stevens C."/>
            <person name="Dowd S."/>
        </authorList>
    </citation>
    <scope>NUCLEOTIDE SEQUENCE [LARGE SCALE GENOMIC DNA]</scope>
    <source>
        <strain evidence="1 2">WIWO2</strain>
    </source>
</reference>